<dbReference type="AlphaFoldDB" id="A0A5S4ZRT0"/>
<gene>
    <name evidence="2" type="ORF">LX24_01717</name>
</gene>
<dbReference type="Proteomes" id="UP000323166">
    <property type="component" value="Unassembled WGS sequence"/>
</dbReference>
<protein>
    <submittedName>
        <fullName evidence="2">DRTGG domain-containing protein</fullName>
    </submittedName>
</protein>
<comment type="caution">
    <text evidence="2">The sequence shown here is derived from an EMBL/GenBank/DDBJ whole genome shotgun (WGS) entry which is preliminary data.</text>
</comment>
<dbReference type="EMBL" id="VNHM01000008">
    <property type="protein sequence ID" value="TYO95366.1"/>
    <property type="molecule type" value="Genomic_DNA"/>
</dbReference>
<feature type="domain" description="DRTGG" evidence="1">
    <location>
        <begin position="11"/>
        <end position="101"/>
    </location>
</feature>
<dbReference type="Gene3D" id="3.40.1390.20">
    <property type="entry name" value="HprK N-terminal domain-like"/>
    <property type="match status" value="1"/>
</dbReference>
<dbReference type="Pfam" id="PF07085">
    <property type="entry name" value="DRTGG"/>
    <property type="match status" value="1"/>
</dbReference>
<dbReference type="InterPro" id="IPR028979">
    <property type="entry name" value="Ser_kin/Pase_Hpr-like_N_sf"/>
</dbReference>
<accession>A0A5S4ZRT0</accession>
<sequence length="118" mass="13089">MAVRPIKLSTIKQILDADVITGGELLDIEINSGFGCDLMSDSLCFSRPECLLITGLTNIQIIRVADMIEAKAILFVRGKRPGQEIIRLANEKKLPLLVTNRFLFESCGLLYQHGLRSS</sequence>
<evidence type="ECO:0000259" key="1">
    <source>
        <dbReference type="Pfam" id="PF07085"/>
    </source>
</evidence>
<dbReference type="RefSeq" id="WP_207706568.1">
    <property type="nucleotide sequence ID" value="NZ_VNHM01000008.1"/>
</dbReference>
<evidence type="ECO:0000313" key="3">
    <source>
        <dbReference type="Proteomes" id="UP000323166"/>
    </source>
</evidence>
<evidence type="ECO:0000313" key="2">
    <source>
        <dbReference type="EMBL" id="TYO95366.1"/>
    </source>
</evidence>
<dbReference type="SUPFAM" id="SSF75138">
    <property type="entry name" value="HprK N-terminal domain-like"/>
    <property type="match status" value="1"/>
</dbReference>
<keyword evidence="3" id="KW-1185">Reference proteome</keyword>
<dbReference type="InterPro" id="IPR010766">
    <property type="entry name" value="DRTGG"/>
</dbReference>
<reference evidence="2 3" key="1">
    <citation type="submission" date="2019-07" db="EMBL/GenBank/DDBJ databases">
        <title>Genomic Encyclopedia of Type Strains, Phase I: the one thousand microbial genomes (KMG-I) project.</title>
        <authorList>
            <person name="Kyrpides N."/>
        </authorList>
    </citation>
    <scope>NUCLEOTIDE SEQUENCE [LARGE SCALE GENOMIC DNA]</scope>
    <source>
        <strain evidence="2 3">DSM 6562</strain>
    </source>
</reference>
<organism evidence="2 3">
    <name type="scientific">Desulfallas thermosapovorans DSM 6562</name>
    <dbReference type="NCBI Taxonomy" id="1121431"/>
    <lineage>
        <taxon>Bacteria</taxon>
        <taxon>Bacillati</taxon>
        <taxon>Bacillota</taxon>
        <taxon>Clostridia</taxon>
        <taxon>Eubacteriales</taxon>
        <taxon>Desulfallaceae</taxon>
        <taxon>Desulfallas</taxon>
    </lineage>
</organism>
<proteinExistence type="predicted"/>
<name>A0A5S4ZRT0_9FIRM</name>